<sequence>LSVSSDLCSITSFLPIASNLVLESLPSKILRTSQNISKTERHHLVAFLMDNELDAFAIPEALVSEVKRSLSLPHEMKSSVTPQYIIDEPSSAERLKQHFCEPIKVEEYESQKKDVKSHLLSLLESILTDENLSLTERKQRLKKFKKTYPEIYAQKFPSPALQKTRLIDRIRNFHL</sequence>
<dbReference type="PANTHER" id="PTHR16206">
    <property type="entry name" value="DEP DOMAIN-CONTAINING"/>
    <property type="match status" value="1"/>
</dbReference>
<proteinExistence type="predicted"/>
<dbReference type="Proteomes" id="UP000276776">
    <property type="component" value="Unassembled WGS sequence"/>
</dbReference>
<reference evidence="3" key="1">
    <citation type="submission" date="2016-04" db="UniProtKB">
        <authorList>
            <consortium name="WormBaseParasite"/>
        </authorList>
    </citation>
    <scope>IDENTIFICATION</scope>
</reference>
<organism evidence="3">
    <name type="scientific">Thelazia callipaeda</name>
    <name type="common">Oriental eyeworm</name>
    <name type="synonym">Parasitic nematode</name>
    <dbReference type="NCBI Taxonomy" id="103827"/>
    <lineage>
        <taxon>Eukaryota</taxon>
        <taxon>Metazoa</taxon>
        <taxon>Ecdysozoa</taxon>
        <taxon>Nematoda</taxon>
        <taxon>Chromadorea</taxon>
        <taxon>Rhabditida</taxon>
        <taxon>Spirurina</taxon>
        <taxon>Spiruromorpha</taxon>
        <taxon>Thelazioidea</taxon>
        <taxon>Thelaziidae</taxon>
        <taxon>Thelazia</taxon>
    </lineage>
</organism>
<dbReference type="PANTHER" id="PTHR16206:SF4">
    <property type="entry name" value="PROTEIN LET-99"/>
    <property type="match status" value="1"/>
</dbReference>
<evidence type="ECO:0000313" key="3">
    <source>
        <dbReference type="WBParaSite" id="TCLT_0000740701-mRNA-1"/>
    </source>
</evidence>
<name>A0A158RCF9_THECL</name>
<evidence type="ECO:0000313" key="1">
    <source>
        <dbReference type="EMBL" id="VDN04847.1"/>
    </source>
</evidence>
<reference evidence="1 2" key="2">
    <citation type="submission" date="2018-11" db="EMBL/GenBank/DDBJ databases">
        <authorList>
            <consortium name="Pathogen Informatics"/>
        </authorList>
    </citation>
    <scope>NUCLEOTIDE SEQUENCE [LARGE SCALE GENOMIC DNA]</scope>
</reference>
<dbReference type="WBParaSite" id="TCLT_0000740701-mRNA-1">
    <property type="protein sequence ID" value="TCLT_0000740701-mRNA-1"/>
    <property type="gene ID" value="TCLT_0000740701"/>
</dbReference>
<dbReference type="OMA" id="IRHRECD"/>
<dbReference type="OrthoDB" id="524326at2759"/>
<dbReference type="EMBL" id="UYYF01004503">
    <property type="protein sequence ID" value="VDN04847.1"/>
    <property type="molecule type" value="Genomic_DNA"/>
</dbReference>
<dbReference type="STRING" id="103827.A0A158RCF9"/>
<evidence type="ECO:0000313" key="2">
    <source>
        <dbReference type="Proteomes" id="UP000276776"/>
    </source>
</evidence>
<accession>A0A158RCF9</accession>
<keyword evidence="2" id="KW-1185">Reference proteome</keyword>
<dbReference type="AlphaFoldDB" id="A0A158RCF9"/>
<gene>
    <name evidence="1" type="ORF">TCLT_LOCUS7396</name>
</gene>
<protein>
    <submittedName>
        <fullName evidence="3">SCHIP-1 domain-containing protein</fullName>
    </submittedName>
</protein>